<keyword evidence="2" id="KW-1185">Reference proteome</keyword>
<dbReference type="Proteomes" id="UP000288178">
    <property type="component" value="Unassembled WGS sequence"/>
</dbReference>
<organism evidence="1 2">
    <name type="scientific">Rubrivivax albus</name>
    <dbReference type="NCBI Taxonomy" id="2499835"/>
    <lineage>
        <taxon>Bacteria</taxon>
        <taxon>Pseudomonadati</taxon>
        <taxon>Pseudomonadota</taxon>
        <taxon>Betaproteobacteria</taxon>
        <taxon>Burkholderiales</taxon>
        <taxon>Sphaerotilaceae</taxon>
        <taxon>Rubrivivax</taxon>
    </lineage>
</organism>
<sequence>MNARHPSTDGPVGLLALIDFKWLMTAEGLAVNVDRLRQDAGYAQTVFDAADASGNVVLRRIAGELRERLAAASAP</sequence>
<name>A0A3S2VZG4_9BURK</name>
<gene>
    <name evidence="1" type="ORF">ENE75_03375</name>
</gene>
<proteinExistence type="predicted"/>
<comment type="caution">
    <text evidence="1">The sequence shown here is derived from an EMBL/GenBank/DDBJ whole genome shotgun (WGS) entry which is preliminary data.</text>
</comment>
<reference evidence="1 2" key="1">
    <citation type="submission" date="2019-01" db="EMBL/GenBank/DDBJ databases">
        <authorList>
            <person name="Chen W.-M."/>
        </authorList>
    </citation>
    <scope>NUCLEOTIDE SEQUENCE [LARGE SCALE GENOMIC DNA]</scope>
    <source>
        <strain evidence="1 2">ICH-3</strain>
    </source>
</reference>
<accession>A0A3S2VZG4</accession>
<protein>
    <submittedName>
        <fullName evidence="1">Uncharacterized protein</fullName>
    </submittedName>
</protein>
<evidence type="ECO:0000313" key="2">
    <source>
        <dbReference type="Proteomes" id="UP000288178"/>
    </source>
</evidence>
<dbReference type="EMBL" id="SACT01000001">
    <property type="protein sequence ID" value="RVT53933.1"/>
    <property type="molecule type" value="Genomic_DNA"/>
</dbReference>
<dbReference type="AlphaFoldDB" id="A0A3S2VZG4"/>
<dbReference type="OrthoDB" id="9157029at2"/>
<dbReference type="RefSeq" id="WP_128195600.1">
    <property type="nucleotide sequence ID" value="NZ_SACT01000001.1"/>
</dbReference>
<evidence type="ECO:0000313" key="1">
    <source>
        <dbReference type="EMBL" id="RVT53933.1"/>
    </source>
</evidence>